<feature type="repeat" description="TPR" evidence="1">
    <location>
        <begin position="296"/>
        <end position="329"/>
    </location>
</feature>
<dbReference type="EMBL" id="JBHSCR010000014">
    <property type="protein sequence ID" value="MFC4349155.1"/>
    <property type="molecule type" value="Genomic_DNA"/>
</dbReference>
<evidence type="ECO:0000313" key="5">
    <source>
        <dbReference type="Proteomes" id="UP001595776"/>
    </source>
</evidence>
<protein>
    <submittedName>
        <fullName evidence="4">TIR domain-containing protein</fullName>
    </submittedName>
</protein>
<dbReference type="PROSITE" id="PS50005">
    <property type="entry name" value="TPR"/>
    <property type="match status" value="1"/>
</dbReference>
<name>A0ABV8UE85_9PROT</name>
<accession>A0ABV8UE85</accession>
<reference evidence="5" key="1">
    <citation type="journal article" date="2019" name="Int. J. Syst. Evol. Microbiol.">
        <title>The Global Catalogue of Microorganisms (GCM) 10K type strain sequencing project: providing services to taxonomists for standard genome sequencing and annotation.</title>
        <authorList>
            <consortium name="The Broad Institute Genomics Platform"/>
            <consortium name="The Broad Institute Genome Sequencing Center for Infectious Disease"/>
            <person name="Wu L."/>
            <person name="Ma J."/>
        </authorList>
    </citation>
    <scope>NUCLEOTIDE SEQUENCE [LARGE SCALE GENOMIC DNA]</scope>
    <source>
        <strain evidence="5">CGMCC 1.15304</strain>
    </source>
</reference>
<dbReference type="Pfam" id="PF13181">
    <property type="entry name" value="TPR_8"/>
    <property type="match status" value="1"/>
</dbReference>
<feature type="compositionally biased region" description="Basic and acidic residues" evidence="2">
    <location>
        <begin position="390"/>
        <end position="399"/>
    </location>
</feature>
<dbReference type="InterPro" id="IPR000157">
    <property type="entry name" value="TIR_dom"/>
</dbReference>
<sequence>MSVSQFRYKAFISYSHADKVWAEWLLKSLESYKVPKSLVGQKTDLGEVPVRLAPIFRDRDELPAAHRLTDRLSEALKASEFLIVLCSPRAAKSKLVNREIIEFKKTHGDGQVLCMIVDGMPFADNPEQECFPEALLHSFTEDGKKAGLSAEGLAADLRAEGDGKKLGLQKIVAGMIGVGLNDLVRREEQHRQRNMIAVTAAAFIGMSVMGALTYEASMARQEAEQLQTIAEEMSEISKMRRSDAESMAFFMLETAYYDLLKVGHLKSAEQIVTKVKNYYTEQDFDTLSPGQAIRLTGAMLRLGQTYDRQGHSDKAKEQFDQAFDIVSELIAQRPDEELLKFRMGIILFFRGYLAARTGDYQLAEADYRERLRLHSQQDIIPAHPNGPDTEAERRANAREQVADSQGVLADLLAGPLGNIEEALPLAEQSLATRKELAEAAPHSNRAYVDLASSYHYLGKIHMLRGAYDAALKAFRERQAIFDMLIEREPKNLRFKRRGLMTKQYIAKLLLQQGKTVESQHLMEAGASGFDLLTTTDPANTMWLADSGEAYINLAAFYIQTGQHYKAVAPLAVGQKQLAEALNRDNSRSKRRLASYKGHYLEAQLALAERRPEKANNLLAKVRESLNAEADHFHRMPQSLELEAKVSFLSGWLQQDLGGPEKAQETWLAFASRAENSPASLSPPTKAMLAQCYEGANMRDMARGIQAELEAMGYDEPILFQVGSPKYVVNNPQLDRRE</sequence>
<dbReference type="InterPro" id="IPR019734">
    <property type="entry name" value="TPR_rpt"/>
</dbReference>
<evidence type="ECO:0000259" key="3">
    <source>
        <dbReference type="Pfam" id="PF13676"/>
    </source>
</evidence>
<dbReference type="Pfam" id="PF13676">
    <property type="entry name" value="TIR_2"/>
    <property type="match status" value="1"/>
</dbReference>
<organism evidence="4 5">
    <name type="scientific">Kordiimonas lipolytica</name>
    <dbReference type="NCBI Taxonomy" id="1662421"/>
    <lineage>
        <taxon>Bacteria</taxon>
        <taxon>Pseudomonadati</taxon>
        <taxon>Pseudomonadota</taxon>
        <taxon>Alphaproteobacteria</taxon>
        <taxon>Kordiimonadales</taxon>
        <taxon>Kordiimonadaceae</taxon>
        <taxon>Kordiimonas</taxon>
    </lineage>
</organism>
<comment type="caution">
    <text evidence="4">The sequence shown here is derived from an EMBL/GenBank/DDBJ whole genome shotgun (WGS) entry which is preliminary data.</text>
</comment>
<dbReference type="RefSeq" id="WP_068144016.1">
    <property type="nucleotide sequence ID" value="NZ_JBHSCR010000014.1"/>
</dbReference>
<dbReference type="SUPFAM" id="SSF48452">
    <property type="entry name" value="TPR-like"/>
    <property type="match status" value="1"/>
</dbReference>
<dbReference type="InterPro" id="IPR011990">
    <property type="entry name" value="TPR-like_helical_dom_sf"/>
</dbReference>
<dbReference type="InterPro" id="IPR035897">
    <property type="entry name" value="Toll_tir_struct_dom_sf"/>
</dbReference>
<dbReference type="Gene3D" id="1.25.40.10">
    <property type="entry name" value="Tetratricopeptide repeat domain"/>
    <property type="match status" value="1"/>
</dbReference>
<keyword evidence="5" id="KW-1185">Reference proteome</keyword>
<evidence type="ECO:0000256" key="1">
    <source>
        <dbReference type="PROSITE-ProRule" id="PRU00339"/>
    </source>
</evidence>
<evidence type="ECO:0000313" key="4">
    <source>
        <dbReference type="EMBL" id="MFC4349155.1"/>
    </source>
</evidence>
<keyword evidence="1" id="KW-0802">TPR repeat</keyword>
<feature type="region of interest" description="Disordered" evidence="2">
    <location>
        <begin position="376"/>
        <end position="399"/>
    </location>
</feature>
<dbReference type="Proteomes" id="UP001595776">
    <property type="component" value="Unassembled WGS sequence"/>
</dbReference>
<dbReference type="SMART" id="SM00028">
    <property type="entry name" value="TPR"/>
    <property type="match status" value="4"/>
</dbReference>
<evidence type="ECO:0000256" key="2">
    <source>
        <dbReference type="SAM" id="MobiDB-lite"/>
    </source>
</evidence>
<feature type="domain" description="TIR" evidence="3">
    <location>
        <begin position="11"/>
        <end position="118"/>
    </location>
</feature>
<gene>
    <name evidence="4" type="ORF">ACFO5Q_14970</name>
</gene>
<proteinExistence type="predicted"/>
<dbReference type="Gene3D" id="3.40.50.10140">
    <property type="entry name" value="Toll/interleukin-1 receptor homology (TIR) domain"/>
    <property type="match status" value="1"/>
</dbReference>
<dbReference type="SUPFAM" id="SSF52200">
    <property type="entry name" value="Toll/Interleukin receptor TIR domain"/>
    <property type="match status" value="1"/>
</dbReference>